<reference evidence="1 2" key="1">
    <citation type="journal article" date="2007" name="Proc. Natl. Acad. Sci. U.S.A.">
        <title>Genome sequencing and comparative analysis of Saccharomyces cerevisiae strain YJM789.</title>
        <authorList>
            <person name="Wei W."/>
            <person name="McCusker J.H."/>
            <person name="Hyman R.W."/>
            <person name="Jones T."/>
            <person name="Ning Y."/>
            <person name="Cao Z."/>
            <person name="Gu Z."/>
            <person name="Bruno D."/>
            <person name="Miranda M."/>
            <person name="Nguyen M."/>
            <person name="Wilhelmy J."/>
            <person name="Komp C."/>
            <person name="Tamse R."/>
            <person name="Wang X."/>
            <person name="Jia P."/>
            <person name="Luedi P."/>
            <person name="Oefner P.J."/>
            <person name="David L."/>
            <person name="Dietrich F.S."/>
            <person name="Li Y."/>
            <person name="Davis R.W."/>
            <person name="Steinmetz L.M."/>
        </authorList>
    </citation>
    <scope>NUCLEOTIDE SEQUENCE [LARGE SCALE GENOMIC DNA]</scope>
    <source>
        <strain evidence="1 2">YJM789</strain>
    </source>
</reference>
<accession>A6ZM55</accession>
<evidence type="ECO:0000313" key="1">
    <source>
        <dbReference type="EMBL" id="EDN64385.1"/>
    </source>
</evidence>
<dbReference type="HOGENOM" id="CLU_3359965_0_0_1"/>
<protein>
    <submittedName>
        <fullName evidence="1">Conserved protein</fullName>
    </submittedName>
</protein>
<name>A6ZM55_YEAS7</name>
<evidence type="ECO:0000313" key="2">
    <source>
        <dbReference type="Proteomes" id="UP000007060"/>
    </source>
</evidence>
<dbReference type="EMBL" id="AAFW02000020">
    <property type="protein sequence ID" value="EDN64385.1"/>
    <property type="molecule type" value="Genomic_DNA"/>
</dbReference>
<sequence length="36" mass="4411">MVHFIFIALRSMRFMRRLVRNLQYLLLPITSSLLFI</sequence>
<dbReference type="AlphaFoldDB" id="A6ZM55"/>
<dbReference type="Proteomes" id="UP000007060">
    <property type="component" value="Unassembled WGS sequence"/>
</dbReference>
<comment type="caution">
    <text evidence="1">The sequence shown here is derived from an EMBL/GenBank/DDBJ whole genome shotgun (WGS) entry which is preliminary data.</text>
</comment>
<organism evidence="1 2">
    <name type="scientific">Saccharomyces cerevisiae (strain YJM789)</name>
    <name type="common">Baker's yeast</name>
    <dbReference type="NCBI Taxonomy" id="307796"/>
    <lineage>
        <taxon>Eukaryota</taxon>
        <taxon>Fungi</taxon>
        <taxon>Dikarya</taxon>
        <taxon>Ascomycota</taxon>
        <taxon>Saccharomycotina</taxon>
        <taxon>Saccharomycetes</taxon>
        <taxon>Saccharomycetales</taxon>
        <taxon>Saccharomycetaceae</taxon>
        <taxon>Saccharomyces</taxon>
    </lineage>
</organism>
<gene>
    <name evidence="1" type="ORF">SCY_4167</name>
</gene>
<proteinExistence type="predicted"/>